<feature type="transmembrane region" description="Helical" evidence="1">
    <location>
        <begin position="142"/>
        <end position="173"/>
    </location>
</feature>
<protein>
    <submittedName>
        <fullName evidence="2">Uncharacterized protein</fullName>
    </submittedName>
</protein>
<keyword evidence="1" id="KW-0812">Transmembrane</keyword>
<proteinExistence type="predicted"/>
<feature type="transmembrane region" description="Helical" evidence="1">
    <location>
        <begin position="334"/>
        <end position="354"/>
    </location>
</feature>
<dbReference type="EMBL" id="MHLI01000005">
    <property type="protein sequence ID" value="OGZ06105.1"/>
    <property type="molecule type" value="Genomic_DNA"/>
</dbReference>
<feature type="transmembrane region" description="Helical" evidence="1">
    <location>
        <begin position="448"/>
        <end position="473"/>
    </location>
</feature>
<feature type="transmembrane region" description="Helical" evidence="1">
    <location>
        <begin position="485"/>
        <end position="508"/>
    </location>
</feature>
<name>A0A1G2CXL0_9BACT</name>
<reference evidence="2 3" key="1">
    <citation type="journal article" date="2016" name="Nat. Commun.">
        <title>Thousands of microbial genomes shed light on interconnected biogeochemical processes in an aquifer system.</title>
        <authorList>
            <person name="Anantharaman K."/>
            <person name="Brown C.T."/>
            <person name="Hug L.A."/>
            <person name="Sharon I."/>
            <person name="Castelle C.J."/>
            <person name="Probst A.J."/>
            <person name="Thomas B.C."/>
            <person name="Singh A."/>
            <person name="Wilkins M.J."/>
            <person name="Karaoz U."/>
            <person name="Brodie E.L."/>
            <person name="Williams K.H."/>
            <person name="Hubbard S.S."/>
            <person name="Banfield J.F."/>
        </authorList>
    </citation>
    <scope>NUCLEOTIDE SEQUENCE [LARGE SCALE GENOMIC DNA]</scope>
</reference>
<feature type="transmembrane region" description="Helical" evidence="1">
    <location>
        <begin position="374"/>
        <end position="393"/>
    </location>
</feature>
<keyword evidence="1" id="KW-1133">Transmembrane helix</keyword>
<evidence type="ECO:0000256" key="1">
    <source>
        <dbReference type="SAM" id="Phobius"/>
    </source>
</evidence>
<feature type="transmembrane region" description="Helical" evidence="1">
    <location>
        <begin position="514"/>
        <end position="539"/>
    </location>
</feature>
<accession>A0A1G2CXL0</accession>
<comment type="caution">
    <text evidence="2">The sequence shown here is derived from an EMBL/GenBank/DDBJ whole genome shotgun (WGS) entry which is preliminary data.</text>
</comment>
<evidence type="ECO:0000313" key="2">
    <source>
        <dbReference type="EMBL" id="OGZ06105.1"/>
    </source>
</evidence>
<feature type="transmembrane region" description="Helical" evidence="1">
    <location>
        <begin position="421"/>
        <end position="442"/>
    </location>
</feature>
<gene>
    <name evidence="2" type="ORF">A2845_01670</name>
</gene>
<sequence>MFSFLATYYRKGIIRYFERNTLAKSLTLTAFLVVLGAFAALVHEGFYYGFLYITRDAFFGEAVSIYIIELFLLISSFLTFSSALVSGVVSLYRDDDAGLVLSSPSYTLKPKIVLVRMFFSSLWPLLVVIVPALLAIMRVFPLGVMGFVAALFAAVFLVFIAVQAALLVIYFIAAILASLAIFSRLSVMLSTTLLFLCSTLLIANQFRSIDLVDFFQARLLSKDVPDLAPILEQFNLFPSHAVTMIVYYSEQGMVASVLLSLGALALLSAFLFTVFMFTIKRHLPYWQIAQEHEGAGKHTRSGFRGATLLMNADRPLRALLAKEFILFVRNVRGMLWLAFILVVWGIQSASSFLLTHGLGDERVSGVALPGMAMAFQFALITYFVSMFALRFAFPSFSEERKSGWVVASTPLRRTSVFRSKLYFFSVLFSALAILFTLLNASIVGITGAMLLFLLLFVTITVVTITTYALALGALFPNTETDDPEVLSTTLPGLMFIAVSVFYGIAGALAFRGYFASGAIASVLLYVTFSIVTVLLFFLVTKKSLERK</sequence>
<evidence type="ECO:0000313" key="3">
    <source>
        <dbReference type="Proteomes" id="UP000177122"/>
    </source>
</evidence>
<organism evidence="2 3">
    <name type="scientific">Candidatus Lloydbacteria bacterium RIFCSPHIGHO2_01_FULL_49_22</name>
    <dbReference type="NCBI Taxonomy" id="1798658"/>
    <lineage>
        <taxon>Bacteria</taxon>
        <taxon>Candidatus Lloydiibacteriota</taxon>
    </lineage>
</organism>
<dbReference type="Proteomes" id="UP000177122">
    <property type="component" value="Unassembled WGS sequence"/>
</dbReference>
<dbReference type="InterPro" id="IPR031599">
    <property type="entry name" value="ABC_tran_2"/>
</dbReference>
<feature type="transmembrane region" description="Helical" evidence="1">
    <location>
        <begin position="21"/>
        <end position="43"/>
    </location>
</feature>
<feature type="transmembrane region" description="Helical" evidence="1">
    <location>
        <begin position="113"/>
        <end position="136"/>
    </location>
</feature>
<dbReference type="AlphaFoldDB" id="A0A1G2CXL0"/>
<dbReference type="Pfam" id="PF16949">
    <property type="entry name" value="ABC_tran_2"/>
    <property type="match status" value="1"/>
</dbReference>
<feature type="transmembrane region" description="Helical" evidence="1">
    <location>
        <begin position="63"/>
        <end position="92"/>
    </location>
</feature>
<feature type="transmembrane region" description="Helical" evidence="1">
    <location>
        <begin position="253"/>
        <end position="277"/>
    </location>
</feature>
<keyword evidence="1" id="KW-0472">Membrane</keyword>